<evidence type="ECO:0000313" key="2">
    <source>
        <dbReference type="Proteomes" id="UP001054945"/>
    </source>
</evidence>
<protein>
    <submittedName>
        <fullName evidence="1">Uncharacterized protein</fullName>
    </submittedName>
</protein>
<dbReference type="AlphaFoldDB" id="A0AAV4RX55"/>
<accession>A0AAV4RX55</accession>
<organism evidence="1 2">
    <name type="scientific">Caerostris extrusa</name>
    <name type="common">Bark spider</name>
    <name type="synonym">Caerostris bankana</name>
    <dbReference type="NCBI Taxonomy" id="172846"/>
    <lineage>
        <taxon>Eukaryota</taxon>
        <taxon>Metazoa</taxon>
        <taxon>Ecdysozoa</taxon>
        <taxon>Arthropoda</taxon>
        <taxon>Chelicerata</taxon>
        <taxon>Arachnida</taxon>
        <taxon>Araneae</taxon>
        <taxon>Araneomorphae</taxon>
        <taxon>Entelegynae</taxon>
        <taxon>Araneoidea</taxon>
        <taxon>Araneidae</taxon>
        <taxon>Caerostris</taxon>
    </lineage>
</organism>
<reference evidence="1 2" key="1">
    <citation type="submission" date="2021-06" db="EMBL/GenBank/DDBJ databases">
        <title>Caerostris extrusa draft genome.</title>
        <authorList>
            <person name="Kono N."/>
            <person name="Arakawa K."/>
        </authorList>
    </citation>
    <scope>NUCLEOTIDE SEQUENCE [LARGE SCALE GENOMIC DNA]</scope>
</reference>
<sequence>MNQKSPDVAVRIGRRRAKKMLCCSAKMPLVNSTVDVTGNKTDSFTTAVLFFTAVRFDPVTPRTLQSSRMVADFWYGIGWGTQSSSIPTERCFFKFNRGSIINAGPEWPSG</sequence>
<comment type="caution">
    <text evidence="1">The sequence shown here is derived from an EMBL/GenBank/DDBJ whole genome shotgun (WGS) entry which is preliminary data.</text>
</comment>
<dbReference type="EMBL" id="BPLR01008485">
    <property type="protein sequence ID" value="GIY25052.1"/>
    <property type="molecule type" value="Genomic_DNA"/>
</dbReference>
<keyword evidence="2" id="KW-1185">Reference proteome</keyword>
<gene>
    <name evidence="1" type="ORF">CEXT_243591</name>
</gene>
<name>A0AAV4RX55_CAEEX</name>
<evidence type="ECO:0000313" key="1">
    <source>
        <dbReference type="EMBL" id="GIY25052.1"/>
    </source>
</evidence>
<dbReference type="Proteomes" id="UP001054945">
    <property type="component" value="Unassembled WGS sequence"/>
</dbReference>
<proteinExistence type="predicted"/>